<keyword evidence="5 6" id="KW-0234">DNA repair</keyword>
<dbReference type="PIRSF" id="PIRSF018267">
    <property type="entry name" value="VSR_endonuc"/>
    <property type="match status" value="1"/>
</dbReference>
<evidence type="ECO:0000256" key="5">
    <source>
        <dbReference type="ARBA" id="ARBA00023204"/>
    </source>
</evidence>
<sequence>MPPTRRRVMRAISGSNTAPERRVSSVLHRLGYRFRRNVPALPGKPDFVFTRRKKIIFVHGCFWHSHQACGAAKVPATRKEYWESKLKATVIRDEKVRSELLLGGWLIMTIWECELRDAKILIERLIEFLGPARSFER</sequence>
<organism evidence="7 8">
    <name type="scientific">Candidatus Rhodoblastus alkanivorans</name>
    <dbReference type="NCBI Taxonomy" id="2954117"/>
    <lineage>
        <taxon>Bacteria</taxon>
        <taxon>Pseudomonadati</taxon>
        <taxon>Pseudomonadota</taxon>
        <taxon>Alphaproteobacteria</taxon>
        <taxon>Hyphomicrobiales</taxon>
        <taxon>Rhodoblastaceae</taxon>
        <taxon>Rhodoblastus</taxon>
    </lineage>
</organism>
<keyword evidence="1 6" id="KW-0540">Nuclease</keyword>
<gene>
    <name evidence="7" type="ORF">K2U94_12900</name>
</gene>
<dbReference type="Proteomes" id="UP001139104">
    <property type="component" value="Unassembled WGS sequence"/>
</dbReference>
<protein>
    <recommendedName>
        <fullName evidence="6">Very short patch repair endonuclease</fullName>
        <ecNumber evidence="6">3.1.-.-</ecNumber>
    </recommendedName>
</protein>
<dbReference type="InterPro" id="IPR004603">
    <property type="entry name" value="DNA_mismatch_endonuc_vsr"/>
</dbReference>
<evidence type="ECO:0000256" key="6">
    <source>
        <dbReference type="PIRNR" id="PIRNR018267"/>
    </source>
</evidence>
<evidence type="ECO:0000256" key="4">
    <source>
        <dbReference type="ARBA" id="ARBA00022801"/>
    </source>
</evidence>
<dbReference type="GO" id="GO:0004519">
    <property type="term" value="F:endonuclease activity"/>
    <property type="evidence" value="ECO:0007669"/>
    <property type="project" value="UniProtKB-KW"/>
</dbReference>
<dbReference type="EC" id="3.1.-.-" evidence="6"/>
<accession>A0ABS9Z8G6</accession>
<keyword evidence="3 6" id="KW-0227">DNA damage</keyword>
<proteinExistence type="inferred from homology"/>
<comment type="similarity">
    <text evidence="6">Belongs to the vsr family.</text>
</comment>
<dbReference type="NCBIfam" id="TIGR00632">
    <property type="entry name" value="vsr"/>
    <property type="match status" value="1"/>
</dbReference>
<comment type="function">
    <text evidence="6">May nick specific sequences that contain T:G mispairs resulting from m5C-deamination.</text>
</comment>
<dbReference type="Gene3D" id="3.40.960.10">
    <property type="entry name" value="VSR Endonuclease"/>
    <property type="match status" value="1"/>
</dbReference>
<reference evidence="7" key="1">
    <citation type="journal article" date="2022" name="ISME J.">
        <title>Identification of active gaseous-alkane degraders at natural gas seeps.</title>
        <authorList>
            <person name="Farhan Ul Haque M."/>
            <person name="Hernandez M."/>
            <person name="Crombie A.T."/>
            <person name="Murrell J.C."/>
        </authorList>
    </citation>
    <scope>NUCLEOTIDE SEQUENCE</scope>
    <source>
        <strain evidence="7">PC2</strain>
    </source>
</reference>
<name>A0ABS9Z8G6_9HYPH</name>
<dbReference type="EMBL" id="JAIVFP010000001">
    <property type="protein sequence ID" value="MCI4683655.1"/>
    <property type="molecule type" value="Genomic_DNA"/>
</dbReference>
<evidence type="ECO:0000256" key="2">
    <source>
        <dbReference type="ARBA" id="ARBA00022759"/>
    </source>
</evidence>
<dbReference type="RefSeq" id="WP_336606182.1">
    <property type="nucleotide sequence ID" value="NZ_JAIVFK010000072.1"/>
</dbReference>
<dbReference type="InterPro" id="IPR011335">
    <property type="entry name" value="Restrct_endonuc-II-like"/>
</dbReference>
<dbReference type="CDD" id="cd00221">
    <property type="entry name" value="Vsr"/>
    <property type="match status" value="1"/>
</dbReference>
<evidence type="ECO:0000256" key="3">
    <source>
        <dbReference type="ARBA" id="ARBA00022763"/>
    </source>
</evidence>
<evidence type="ECO:0000313" key="7">
    <source>
        <dbReference type="EMBL" id="MCI4683655.1"/>
    </source>
</evidence>
<keyword evidence="2 6" id="KW-0255">Endonuclease</keyword>
<dbReference type="SUPFAM" id="SSF52980">
    <property type="entry name" value="Restriction endonuclease-like"/>
    <property type="match status" value="1"/>
</dbReference>
<evidence type="ECO:0000313" key="8">
    <source>
        <dbReference type="Proteomes" id="UP001139104"/>
    </source>
</evidence>
<dbReference type="Pfam" id="PF03852">
    <property type="entry name" value="Vsr"/>
    <property type="match status" value="1"/>
</dbReference>
<evidence type="ECO:0000256" key="1">
    <source>
        <dbReference type="ARBA" id="ARBA00022722"/>
    </source>
</evidence>
<comment type="caution">
    <text evidence="7">The sequence shown here is derived from an EMBL/GenBank/DDBJ whole genome shotgun (WGS) entry which is preliminary data.</text>
</comment>
<keyword evidence="4 6" id="KW-0378">Hydrolase</keyword>
<keyword evidence="8" id="KW-1185">Reference proteome</keyword>